<keyword evidence="1" id="KW-0472">Membrane</keyword>
<dbReference type="InterPro" id="IPR009781">
    <property type="entry name" value="DUF1345"/>
</dbReference>
<sequence length="212" mass="22651">MNDRILSTRRALVTVGIGVLVGVGLTLTGTPSLGPLAAWCTAGLIALVQVWHKCWRQDADGTERLAREESETRVSDNAIIVACFASLAAVVLALSEASQARDPASVAAVILGVLGTMVAWALVNTVYALKYARTFFLDHRGGGFDVKQDGRPTYSDFAYFAFTIGMSYAAPEVEPDDSETRRKALPHALLSYFFGTVLIAVAINLVTNLGQG</sequence>
<dbReference type="RefSeq" id="WP_214562079.1">
    <property type="nucleotide sequence ID" value="NZ_JAHEWX010000002.1"/>
</dbReference>
<proteinExistence type="predicted"/>
<dbReference type="AlphaFoldDB" id="A0A9Q2W1G8"/>
<feature type="transmembrane region" description="Helical" evidence="1">
    <location>
        <begin position="106"/>
        <end position="129"/>
    </location>
</feature>
<dbReference type="Proteomes" id="UP000709437">
    <property type="component" value="Unassembled WGS sequence"/>
</dbReference>
<dbReference type="EMBL" id="JAHEWX010000002">
    <property type="protein sequence ID" value="MBT1540545.1"/>
    <property type="molecule type" value="Genomic_DNA"/>
</dbReference>
<feature type="transmembrane region" description="Helical" evidence="1">
    <location>
        <begin position="74"/>
        <end position="94"/>
    </location>
</feature>
<feature type="transmembrane region" description="Helical" evidence="1">
    <location>
        <begin position="189"/>
        <end position="207"/>
    </location>
</feature>
<protein>
    <submittedName>
        <fullName evidence="2">DUF1345 domain-containing protein</fullName>
    </submittedName>
</protein>
<evidence type="ECO:0000313" key="2">
    <source>
        <dbReference type="EMBL" id="MBT1540545.1"/>
    </source>
</evidence>
<accession>A0A9Q2W1G8</accession>
<feature type="transmembrane region" description="Helical" evidence="1">
    <location>
        <begin position="36"/>
        <end position="54"/>
    </location>
</feature>
<organism evidence="2 3">
    <name type="scientific">Curtobacterium flaccumfaciens pv. flaccumfaciens</name>
    <dbReference type="NCBI Taxonomy" id="138532"/>
    <lineage>
        <taxon>Bacteria</taxon>
        <taxon>Bacillati</taxon>
        <taxon>Actinomycetota</taxon>
        <taxon>Actinomycetes</taxon>
        <taxon>Micrococcales</taxon>
        <taxon>Microbacteriaceae</taxon>
        <taxon>Curtobacterium</taxon>
    </lineage>
</organism>
<evidence type="ECO:0000256" key="1">
    <source>
        <dbReference type="SAM" id="Phobius"/>
    </source>
</evidence>
<reference evidence="2" key="1">
    <citation type="submission" date="2021-05" db="EMBL/GenBank/DDBJ databases">
        <title>Whole genome sequence of Curtobacterium flaccumfaciens pv. flaccumfaciens strain CFBP 3417.</title>
        <authorList>
            <person name="Osdaghi E."/>
            <person name="Taghouti G."/>
            <person name="Portier P."/>
            <person name="Fazliarab A."/>
            <person name="Taghavi S.M."/>
            <person name="Briand M."/>
            <person name="Le-Saux M."/>
            <person name="Jacques M.-A."/>
        </authorList>
    </citation>
    <scope>NUCLEOTIDE SEQUENCE</scope>
    <source>
        <strain evidence="2">CFBP 3417</strain>
    </source>
</reference>
<comment type="caution">
    <text evidence="2">The sequence shown here is derived from an EMBL/GenBank/DDBJ whole genome shotgun (WGS) entry which is preliminary data.</text>
</comment>
<feature type="transmembrane region" description="Helical" evidence="1">
    <location>
        <begin position="12"/>
        <end position="30"/>
    </location>
</feature>
<name>A0A9Q2W1G8_9MICO</name>
<evidence type="ECO:0000313" key="3">
    <source>
        <dbReference type="Proteomes" id="UP000709437"/>
    </source>
</evidence>
<dbReference type="Pfam" id="PF07077">
    <property type="entry name" value="DUF1345"/>
    <property type="match status" value="1"/>
</dbReference>
<gene>
    <name evidence="2" type="ORF">KK103_02120</name>
</gene>
<keyword evidence="1" id="KW-1133">Transmembrane helix</keyword>
<keyword evidence="1" id="KW-0812">Transmembrane</keyword>